<accession>A0A179FCK3</accession>
<organism evidence="2 3">
    <name type="scientific">Pochonia chlamydosporia 170</name>
    <dbReference type="NCBI Taxonomy" id="1380566"/>
    <lineage>
        <taxon>Eukaryota</taxon>
        <taxon>Fungi</taxon>
        <taxon>Dikarya</taxon>
        <taxon>Ascomycota</taxon>
        <taxon>Pezizomycotina</taxon>
        <taxon>Sordariomycetes</taxon>
        <taxon>Hypocreomycetidae</taxon>
        <taxon>Hypocreales</taxon>
        <taxon>Clavicipitaceae</taxon>
        <taxon>Pochonia</taxon>
    </lineage>
</organism>
<evidence type="ECO:0000256" key="1">
    <source>
        <dbReference type="SAM" id="MobiDB-lite"/>
    </source>
</evidence>
<name>A0A179FCK3_METCM</name>
<protein>
    <submittedName>
        <fullName evidence="2">Uncharacterized protein</fullName>
    </submittedName>
</protein>
<evidence type="ECO:0000313" key="2">
    <source>
        <dbReference type="EMBL" id="OAQ63030.1"/>
    </source>
</evidence>
<keyword evidence="3" id="KW-1185">Reference proteome</keyword>
<sequence length="101" mass="12010">MHVGEKTGYPSSRRNRRSGETLVRRNGWMDQLGLTMETVLWTMQSRQGWMGITRRERWQWGGRNWFPEHERVLLRLLATERGENSTLKLEEVSVSGAFWIF</sequence>
<reference evidence="2 3" key="1">
    <citation type="journal article" date="2016" name="PLoS Pathog.">
        <title>Biosynthesis of antibiotic leucinostatins in bio-control fungus Purpureocillium lilacinum and their inhibition on phytophthora revealed by genome mining.</title>
        <authorList>
            <person name="Wang G."/>
            <person name="Liu Z."/>
            <person name="Lin R."/>
            <person name="Li E."/>
            <person name="Mao Z."/>
            <person name="Ling J."/>
            <person name="Yang Y."/>
            <person name="Yin W.B."/>
            <person name="Xie B."/>
        </authorList>
    </citation>
    <scope>NUCLEOTIDE SEQUENCE [LARGE SCALE GENOMIC DNA]</scope>
    <source>
        <strain evidence="2">170</strain>
    </source>
</reference>
<dbReference type="RefSeq" id="XP_018140610.1">
    <property type="nucleotide sequence ID" value="XM_018294169.1"/>
</dbReference>
<dbReference type="Proteomes" id="UP000078397">
    <property type="component" value="Unassembled WGS sequence"/>
</dbReference>
<proteinExistence type="predicted"/>
<evidence type="ECO:0000313" key="3">
    <source>
        <dbReference type="Proteomes" id="UP000078397"/>
    </source>
</evidence>
<dbReference type="KEGG" id="pchm:VFPPC_16416"/>
<comment type="caution">
    <text evidence="2">The sequence shown here is derived from an EMBL/GenBank/DDBJ whole genome shotgun (WGS) entry which is preliminary data.</text>
</comment>
<dbReference type="GeneID" id="28858163"/>
<dbReference type="AlphaFoldDB" id="A0A179FCK3"/>
<dbReference type="EMBL" id="LSBJ02000006">
    <property type="protein sequence ID" value="OAQ63030.1"/>
    <property type="molecule type" value="Genomic_DNA"/>
</dbReference>
<gene>
    <name evidence="2" type="ORF">VFPPC_16416</name>
</gene>
<feature type="region of interest" description="Disordered" evidence="1">
    <location>
        <begin position="1"/>
        <end position="20"/>
    </location>
</feature>